<dbReference type="Proteomes" id="UP000294850">
    <property type="component" value="Unassembled WGS sequence"/>
</dbReference>
<reference evidence="2 3" key="1">
    <citation type="submission" date="2019-03" db="EMBL/GenBank/DDBJ databases">
        <title>Dyadobacter AR-3-6 sp. nov., isolated from arctic soil.</title>
        <authorList>
            <person name="Chaudhary D.K."/>
        </authorList>
    </citation>
    <scope>NUCLEOTIDE SEQUENCE [LARGE SCALE GENOMIC DNA]</scope>
    <source>
        <strain evidence="2 3">AR-3-6</strain>
    </source>
</reference>
<dbReference type="RefSeq" id="WP_131956841.1">
    <property type="nucleotide sequence ID" value="NZ_SMFL01000002.1"/>
</dbReference>
<organism evidence="2 3">
    <name type="scientific">Dyadobacter psychrotolerans</name>
    <dbReference type="NCBI Taxonomy" id="2541721"/>
    <lineage>
        <taxon>Bacteria</taxon>
        <taxon>Pseudomonadati</taxon>
        <taxon>Bacteroidota</taxon>
        <taxon>Cytophagia</taxon>
        <taxon>Cytophagales</taxon>
        <taxon>Spirosomataceae</taxon>
        <taxon>Dyadobacter</taxon>
    </lineage>
</organism>
<dbReference type="AlphaFoldDB" id="A0A4R5DTI0"/>
<gene>
    <name evidence="2" type="ORF">E0F88_04020</name>
</gene>
<comment type="caution">
    <text evidence="2">The sequence shown here is derived from an EMBL/GenBank/DDBJ whole genome shotgun (WGS) entry which is preliminary data.</text>
</comment>
<feature type="transmembrane region" description="Helical" evidence="1">
    <location>
        <begin position="94"/>
        <end position="113"/>
    </location>
</feature>
<feature type="transmembrane region" description="Helical" evidence="1">
    <location>
        <begin position="63"/>
        <end position="82"/>
    </location>
</feature>
<accession>A0A4R5DTI0</accession>
<proteinExistence type="predicted"/>
<keyword evidence="1" id="KW-0812">Transmembrane</keyword>
<keyword evidence="1" id="KW-0472">Membrane</keyword>
<dbReference type="OrthoDB" id="9904920at2"/>
<feature type="transmembrane region" description="Helical" evidence="1">
    <location>
        <begin position="12"/>
        <end position="31"/>
    </location>
</feature>
<dbReference type="EMBL" id="SMFL01000002">
    <property type="protein sequence ID" value="TDE17077.1"/>
    <property type="molecule type" value="Genomic_DNA"/>
</dbReference>
<evidence type="ECO:0000313" key="2">
    <source>
        <dbReference type="EMBL" id="TDE17077.1"/>
    </source>
</evidence>
<evidence type="ECO:0000313" key="3">
    <source>
        <dbReference type="Proteomes" id="UP000294850"/>
    </source>
</evidence>
<protein>
    <submittedName>
        <fullName evidence="2">Uncharacterized protein</fullName>
    </submittedName>
</protein>
<keyword evidence="1" id="KW-1133">Transmembrane helix</keyword>
<sequence length="120" mass="14207">MKIYQRHLRNLKILNLLSLVVILMTIFYTWYTLRLFPNDLFVTKSLFSTDLREISKSMIWKDIRLMVTSYFLFSVVTIFMELTPFRYSSGFHKAQFVAIVNLCISAVFAYTIIRTVNLAM</sequence>
<keyword evidence="3" id="KW-1185">Reference proteome</keyword>
<name>A0A4R5DTI0_9BACT</name>
<evidence type="ECO:0000256" key="1">
    <source>
        <dbReference type="SAM" id="Phobius"/>
    </source>
</evidence>